<comment type="caution">
    <text evidence="1">The sequence shown here is derived from an EMBL/GenBank/DDBJ whole genome shotgun (WGS) entry which is preliminary data.</text>
</comment>
<name>A0A367RW26_9NOSO</name>
<protein>
    <submittedName>
        <fullName evidence="1">Uncharacterized protein</fullName>
    </submittedName>
</protein>
<dbReference type="EMBL" id="LXQD01000042">
    <property type="protein sequence ID" value="RCJ40816.1"/>
    <property type="molecule type" value="Genomic_DNA"/>
</dbReference>
<accession>A0A367RW26</accession>
<reference evidence="1" key="1">
    <citation type="submission" date="2016-04" db="EMBL/GenBank/DDBJ databases">
        <authorList>
            <person name="Tabuchi Yagui T.R."/>
        </authorList>
    </citation>
    <scope>NUCLEOTIDE SEQUENCE [LARGE SCALE GENOMIC DNA]</scope>
    <source>
        <strain evidence="1">NIES-26</strain>
    </source>
</reference>
<dbReference type="AlphaFoldDB" id="A0A367RW26"/>
<gene>
    <name evidence="1" type="ORF">A6770_37345</name>
</gene>
<organism evidence="1 2">
    <name type="scientific">Nostoc minutum NIES-26</name>
    <dbReference type="NCBI Taxonomy" id="1844469"/>
    <lineage>
        <taxon>Bacteria</taxon>
        <taxon>Bacillati</taxon>
        <taxon>Cyanobacteriota</taxon>
        <taxon>Cyanophyceae</taxon>
        <taxon>Nostocales</taxon>
        <taxon>Nostocaceae</taxon>
        <taxon>Nostoc</taxon>
    </lineage>
</organism>
<dbReference type="Proteomes" id="UP000252107">
    <property type="component" value="Unassembled WGS sequence"/>
</dbReference>
<evidence type="ECO:0000313" key="2">
    <source>
        <dbReference type="Proteomes" id="UP000252107"/>
    </source>
</evidence>
<sequence>MQNVCCFEPTEEFCHRHQVGEEIVQEYLSKLWGGEIGAYSPQLTLMQRGKTNWLALGVSSLWGRGN</sequence>
<proteinExistence type="predicted"/>
<keyword evidence="2" id="KW-1185">Reference proteome</keyword>
<evidence type="ECO:0000313" key="1">
    <source>
        <dbReference type="EMBL" id="RCJ40816.1"/>
    </source>
</evidence>